<keyword evidence="7" id="KW-0067">ATP-binding</keyword>
<dbReference type="AlphaFoldDB" id="A0A9P6TG83"/>
<dbReference type="InterPro" id="IPR001057">
    <property type="entry name" value="Glu/AcGlu_kinase"/>
</dbReference>
<dbReference type="SUPFAM" id="SSF88697">
    <property type="entry name" value="PUA domain-like"/>
    <property type="match status" value="1"/>
</dbReference>
<dbReference type="GO" id="GO:0005524">
    <property type="term" value="F:ATP binding"/>
    <property type="evidence" value="ECO:0007669"/>
    <property type="project" value="UniProtKB-KW"/>
</dbReference>
<sequence length="482" mass="51481">MNQLKSPTLSSPKANASHATIVIKLGTSSILSELNLQPRLGLLANLVETCVSLRNDGHKIILVSSGAIGMGMRRMSVLEGGLKGKWAKKPKALNEKQALAAIGQGHLIALWDSLFSRLNQPISQILLTRGDLADRSRYLNASSTISTLLNSGVIPIINENDTLSIAEIKFGDNDTLSAVTAGMCKADYLFLMTDVDCLYTENPRKNPLAQMVKVVYDIDGIRQLVSTATLGSSLGTGGMETKLIAAELAIVAGVSTIICNGLKPQSIGPIITHIQQNRINWLSLAETPSNPPALLSSAPSVTDQEQSPTYTVFLPRPTPLTDRKFWVAHGLTPKGSVVIDKGAFNAISRDSNGGRLLPRGLVSVSGTFAVGQAVSIMIPVSYLDPSTFEGRDQGTSGEGHSSKVALSSPDLPAVDTTEPVEFMEVGRGLANYNSHEMDKVKGLHSTEISMILGHIDSEHVIECIVMKRFKPLTKSPPATAQT</sequence>
<dbReference type="InterPro" id="IPR005715">
    <property type="entry name" value="Glu_5kinase/COase_Synthase"/>
</dbReference>
<organism evidence="10 11">
    <name type="scientific">Cronartium quercuum f. sp. fusiforme G11</name>
    <dbReference type="NCBI Taxonomy" id="708437"/>
    <lineage>
        <taxon>Eukaryota</taxon>
        <taxon>Fungi</taxon>
        <taxon>Dikarya</taxon>
        <taxon>Basidiomycota</taxon>
        <taxon>Pucciniomycotina</taxon>
        <taxon>Pucciniomycetes</taxon>
        <taxon>Pucciniales</taxon>
        <taxon>Coleosporiaceae</taxon>
        <taxon>Cronartium</taxon>
    </lineage>
</organism>
<dbReference type="GO" id="GO:0004349">
    <property type="term" value="F:glutamate 5-kinase activity"/>
    <property type="evidence" value="ECO:0007669"/>
    <property type="project" value="InterPro"/>
</dbReference>
<dbReference type="Proteomes" id="UP000886653">
    <property type="component" value="Unassembled WGS sequence"/>
</dbReference>
<dbReference type="InterPro" id="IPR036393">
    <property type="entry name" value="AceGlu_kinase-like_sf"/>
</dbReference>
<dbReference type="Gene3D" id="3.40.1160.10">
    <property type="entry name" value="Acetylglutamate kinase-like"/>
    <property type="match status" value="2"/>
</dbReference>
<dbReference type="InterPro" id="IPR019797">
    <property type="entry name" value="Glutamate_5-kinase_CS"/>
</dbReference>
<dbReference type="SUPFAM" id="SSF53633">
    <property type="entry name" value="Carbamate kinase-like"/>
    <property type="match status" value="1"/>
</dbReference>
<accession>A0A9P6TG83</accession>
<keyword evidence="2" id="KW-0028">Amino-acid biosynthesis</keyword>
<dbReference type="GO" id="GO:0003723">
    <property type="term" value="F:RNA binding"/>
    <property type="evidence" value="ECO:0007669"/>
    <property type="project" value="InterPro"/>
</dbReference>
<keyword evidence="4" id="KW-0808">Transferase</keyword>
<dbReference type="CDD" id="cd21157">
    <property type="entry name" value="PUA_G5K"/>
    <property type="match status" value="1"/>
</dbReference>
<dbReference type="Pfam" id="PF01472">
    <property type="entry name" value="PUA"/>
    <property type="match status" value="1"/>
</dbReference>
<keyword evidence="3" id="KW-0641">Proline biosynthesis</keyword>
<protein>
    <recommendedName>
        <fullName evidence="9">PUA domain-containing protein</fullName>
    </recommendedName>
</protein>
<evidence type="ECO:0000256" key="2">
    <source>
        <dbReference type="ARBA" id="ARBA00022605"/>
    </source>
</evidence>
<dbReference type="InterPro" id="IPR002478">
    <property type="entry name" value="PUA"/>
</dbReference>
<evidence type="ECO:0000313" key="11">
    <source>
        <dbReference type="Proteomes" id="UP000886653"/>
    </source>
</evidence>
<dbReference type="PIRSF" id="PIRSF000729">
    <property type="entry name" value="GK"/>
    <property type="match status" value="1"/>
</dbReference>
<dbReference type="OrthoDB" id="409889at2759"/>
<feature type="region of interest" description="Disordered" evidence="8">
    <location>
        <begin position="389"/>
        <end position="410"/>
    </location>
</feature>
<dbReference type="PANTHER" id="PTHR43654">
    <property type="entry name" value="GLUTAMATE 5-KINASE"/>
    <property type="match status" value="1"/>
</dbReference>
<dbReference type="Pfam" id="PF00696">
    <property type="entry name" value="AA_kinase"/>
    <property type="match status" value="1"/>
</dbReference>
<evidence type="ECO:0000259" key="9">
    <source>
        <dbReference type="SMART" id="SM00359"/>
    </source>
</evidence>
<dbReference type="EMBL" id="MU167214">
    <property type="protein sequence ID" value="KAG0151192.1"/>
    <property type="molecule type" value="Genomic_DNA"/>
</dbReference>
<keyword evidence="11" id="KW-1185">Reference proteome</keyword>
<dbReference type="NCBIfam" id="TIGR01027">
    <property type="entry name" value="proB"/>
    <property type="match status" value="1"/>
</dbReference>
<keyword evidence="5" id="KW-0547">Nucleotide-binding</keyword>
<evidence type="ECO:0000256" key="3">
    <source>
        <dbReference type="ARBA" id="ARBA00022650"/>
    </source>
</evidence>
<dbReference type="FunFam" id="3.40.1160.10:FF:000018">
    <property type="entry name" value="Glutamate 5-kinase"/>
    <property type="match status" value="1"/>
</dbReference>
<dbReference type="InterPro" id="IPR015947">
    <property type="entry name" value="PUA-like_sf"/>
</dbReference>
<dbReference type="PROSITE" id="PS50890">
    <property type="entry name" value="PUA"/>
    <property type="match status" value="1"/>
</dbReference>
<dbReference type="PRINTS" id="PR00474">
    <property type="entry name" value="GLU5KINASE"/>
</dbReference>
<dbReference type="GO" id="GO:0005829">
    <property type="term" value="C:cytosol"/>
    <property type="evidence" value="ECO:0007669"/>
    <property type="project" value="TreeGrafter"/>
</dbReference>
<dbReference type="PANTHER" id="PTHR43654:SF3">
    <property type="entry name" value="GLUTAMATE 5-KINASE"/>
    <property type="match status" value="1"/>
</dbReference>
<evidence type="ECO:0000256" key="4">
    <source>
        <dbReference type="ARBA" id="ARBA00022679"/>
    </source>
</evidence>
<evidence type="ECO:0000256" key="1">
    <source>
        <dbReference type="ARBA" id="ARBA00022490"/>
    </source>
</evidence>
<keyword evidence="6" id="KW-0418">Kinase</keyword>
<evidence type="ECO:0000256" key="7">
    <source>
        <dbReference type="ARBA" id="ARBA00022840"/>
    </source>
</evidence>
<evidence type="ECO:0000256" key="5">
    <source>
        <dbReference type="ARBA" id="ARBA00022741"/>
    </source>
</evidence>
<dbReference type="InterPro" id="IPR011529">
    <property type="entry name" value="Glu_5kinase"/>
</dbReference>
<feature type="domain" description="PUA" evidence="9">
    <location>
        <begin position="335"/>
        <end position="461"/>
    </location>
</feature>
<dbReference type="Gene3D" id="2.30.130.10">
    <property type="entry name" value="PUA domain"/>
    <property type="match status" value="1"/>
</dbReference>
<evidence type="ECO:0000256" key="6">
    <source>
        <dbReference type="ARBA" id="ARBA00022777"/>
    </source>
</evidence>
<keyword evidence="1" id="KW-0963">Cytoplasm</keyword>
<dbReference type="InterPro" id="IPR001048">
    <property type="entry name" value="Asp/Glu/Uridylate_kinase"/>
</dbReference>
<dbReference type="GO" id="GO:1901607">
    <property type="term" value="P:alpha-amino acid biosynthetic process"/>
    <property type="evidence" value="ECO:0007669"/>
    <property type="project" value="UniProtKB-ARBA"/>
</dbReference>
<reference evidence="10" key="1">
    <citation type="submission" date="2013-11" db="EMBL/GenBank/DDBJ databases">
        <title>Genome sequence of the fusiform rust pathogen reveals effectors for host alternation and coevolution with pine.</title>
        <authorList>
            <consortium name="DOE Joint Genome Institute"/>
            <person name="Smith K."/>
            <person name="Pendleton A."/>
            <person name="Kubisiak T."/>
            <person name="Anderson C."/>
            <person name="Salamov A."/>
            <person name="Aerts A."/>
            <person name="Riley R."/>
            <person name="Clum A."/>
            <person name="Lindquist E."/>
            <person name="Ence D."/>
            <person name="Campbell M."/>
            <person name="Kronenberg Z."/>
            <person name="Feau N."/>
            <person name="Dhillon B."/>
            <person name="Hamelin R."/>
            <person name="Burleigh J."/>
            <person name="Smith J."/>
            <person name="Yandell M."/>
            <person name="Nelson C."/>
            <person name="Grigoriev I."/>
            <person name="Davis J."/>
        </authorList>
    </citation>
    <scope>NUCLEOTIDE SEQUENCE</scope>
    <source>
        <strain evidence="10">G11</strain>
    </source>
</reference>
<proteinExistence type="inferred from homology"/>
<comment type="caution">
    <text evidence="10">The sequence shown here is derived from an EMBL/GenBank/DDBJ whole genome shotgun (WGS) entry which is preliminary data.</text>
</comment>
<gene>
    <name evidence="10" type="ORF">CROQUDRAFT_719953</name>
</gene>
<dbReference type="SMART" id="SM00359">
    <property type="entry name" value="PUA"/>
    <property type="match status" value="1"/>
</dbReference>
<dbReference type="InterPro" id="IPR041739">
    <property type="entry name" value="G5K_ProB"/>
</dbReference>
<dbReference type="PROSITE" id="PS00902">
    <property type="entry name" value="GLUTAMATE_5_KINASE"/>
    <property type="match status" value="1"/>
</dbReference>
<dbReference type="CDD" id="cd04242">
    <property type="entry name" value="AAK_G5K_ProB"/>
    <property type="match status" value="1"/>
</dbReference>
<evidence type="ECO:0000256" key="8">
    <source>
        <dbReference type="SAM" id="MobiDB-lite"/>
    </source>
</evidence>
<evidence type="ECO:0000313" key="10">
    <source>
        <dbReference type="EMBL" id="KAG0151192.1"/>
    </source>
</evidence>
<dbReference type="InterPro" id="IPR036974">
    <property type="entry name" value="PUA_sf"/>
</dbReference>
<dbReference type="HAMAP" id="MF_00456">
    <property type="entry name" value="ProB"/>
    <property type="match status" value="1"/>
</dbReference>
<name>A0A9P6TG83_9BASI</name>